<dbReference type="Pfam" id="PF14497">
    <property type="entry name" value="GST_C_3"/>
    <property type="match status" value="1"/>
</dbReference>
<dbReference type="PANTHER" id="PTHR11571">
    <property type="entry name" value="GLUTATHIONE S-TRANSFERASE"/>
    <property type="match status" value="1"/>
</dbReference>
<proteinExistence type="inferred from homology"/>
<protein>
    <recommendedName>
        <fullName evidence="5">glutathione transferase</fullName>
        <ecNumber evidence="5">2.5.1.18</ecNumber>
    </recommendedName>
    <alternativeName>
        <fullName evidence="7">GST class-pi</fullName>
    </alternativeName>
</protein>
<dbReference type="GO" id="GO:0006749">
    <property type="term" value="P:glutathione metabolic process"/>
    <property type="evidence" value="ECO:0007669"/>
    <property type="project" value="TreeGrafter"/>
</dbReference>
<dbReference type="FunFam" id="1.20.1050.10:FF:000020">
    <property type="entry name" value="Glutathione S-transferase P 1"/>
    <property type="match status" value="1"/>
</dbReference>
<comment type="similarity">
    <text evidence="2">Belongs to the GST superfamily. Mu family.</text>
</comment>
<dbReference type="GO" id="GO:0004364">
    <property type="term" value="F:glutathione transferase activity"/>
    <property type="evidence" value="ECO:0007669"/>
    <property type="project" value="UniProtKB-EC"/>
</dbReference>
<dbReference type="EMBL" id="BQMJ01000048">
    <property type="protein sequence ID" value="GJQ13861.1"/>
    <property type="molecule type" value="Genomic_DNA"/>
</dbReference>
<evidence type="ECO:0000256" key="3">
    <source>
        <dbReference type="ARBA" id="ARBA00007297"/>
    </source>
</evidence>
<dbReference type="SFLD" id="SFLDS00019">
    <property type="entry name" value="Glutathione_Transferase_(cytos"/>
    <property type="match status" value="1"/>
</dbReference>
<dbReference type="PROSITE" id="PS50405">
    <property type="entry name" value="GST_CTER"/>
    <property type="match status" value="1"/>
</dbReference>
<dbReference type="AlphaFoldDB" id="A0A9C7Q1M6"/>
<evidence type="ECO:0000256" key="8">
    <source>
        <dbReference type="ARBA" id="ARBA00047960"/>
    </source>
</evidence>
<dbReference type="PANTHER" id="PTHR11571:SF222">
    <property type="entry name" value="GLUTATHIONE TRANSFERASE"/>
    <property type="match status" value="1"/>
</dbReference>
<keyword evidence="12" id="KW-1185">Reference proteome</keyword>
<comment type="subunit">
    <text evidence="4">Homodimer.</text>
</comment>
<dbReference type="InterPro" id="IPR010987">
    <property type="entry name" value="Glutathione-S-Trfase_C-like"/>
</dbReference>
<dbReference type="SFLD" id="SFLDG01205">
    <property type="entry name" value="AMPS.1"/>
    <property type="match status" value="1"/>
</dbReference>
<dbReference type="SUPFAM" id="SSF47616">
    <property type="entry name" value="GST C-terminal domain-like"/>
    <property type="match status" value="1"/>
</dbReference>
<dbReference type="InterPro" id="IPR036282">
    <property type="entry name" value="Glutathione-S-Trfase_C_sf"/>
</dbReference>
<dbReference type="SUPFAM" id="SSF52833">
    <property type="entry name" value="Thioredoxin-like"/>
    <property type="match status" value="1"/>
</dbReference>
<evidence type="ECO:0000259" key="10">
    <source>
        <dbReference type="PROSITE" id="PS50405"/>
    </source>
</evidence>
<evidence type="ECO:0000256" key="6">
    <source>
        <dbReference type="ARBA" id="ARBA00022679"/>
    </source>
</evidence>
<gene>
    <name evidence="11" type="ORF">GpartN1_g5652.t1</name>
</gene>
<name>A0A9C7Q1M6_9RHOD</name>
<comment type="caution">
    <text evidence="11">The sequence shown here is derived from an EMBL/GenBank/DDBJ whole genome shotgun (WGS) entry which is preliminary data.</text>
</comment>
<dbReference type="InterPro" id="IPR040079">
    <property type="entry name" value="Glutathione_S-Trfase"/>
</dbReference>
<dbReference type="OrthoDB" id="4951845at2759"/>
<dbReference type="EC" id="2.5.1.18" evidence="5"/>
<evidence type="ECO:0000256" key="1">
    <source>
        <dbReference type="ARBA" id="ARBA00003701"/>
    </source>
</evidence>
<dbReference type="Gene3D" id="1.20.1050.130">
    <property type="match status" value="1"/>
</dbReference>
<evidence type="ECO:0000256" key="7">
    <source>
        <dbReference type="ARBA" id="ARBA00032759"/>
    </source>
</evidence>
<dbReference type="Proteomes" id="UP001061958">
    <property type="component" value="Unassembled WGS sequence"/>
</dbReference>
<reference evidence="11" key="1">
    <citation type="journal article" date="2022" name="Proc. Natl. Acad. Sci. U.S.A.">
        <title>Life cycle and functional genomics of the unicellular red alga Galdieria for elucidating algal and plant evolution and industrial use.</title>
        <authorList>
            <person name="Hirooka S."/>
            <person name="Itabashi T."/>
            <person name="Ichinose T.M."/>
            <person name="Onuma R."/>
            <person name="Fujiwara T."/>
            <person name="Yamashita S."/>
            <person name="Jong L.W."/>
            <person name="Tomita R."/>
            <person name="Iwane A.H."/>
            <person name="Miyagishima S.Y."/>
        </authorList>
    </citation>
    <scope>NUCLEOTIDE SEQUENCE</scope>
    <source>
        <strain evidence="11">NBRC 102759</strain>
    </source>
</reference>
<feature type="domain" description="GST N-terminal" evidence="9">
    <location>
        <begin position="1"/>
        <end position="85"/>
    </location>
</feature>
<keyword evidence="6" id="KW-0808">Transferase</keyword>
<evidence type="ECO:0000256" key="2">
    <source>
        <dbReference type="ARBA" id="ARBA00005861"/>
    </source>
</evidence>
<dbReference type="InterPro" id="IPR036249">
    <property type="entry name" value="Thioredoxin-like_sf"/>
</dbReference>
<accession>A0A9C7Q1M6</accession>
<dbReference type="InterPro" id="IPR004046">
    <property type="entry name" value="GST_C"/>
</dbReference>
<evidence type="ECO:0000256" key="5">
    <source>
        <dbReference type="ARBA" id="ARBA00012452"/>
    </source>
</evidence>
<evidence type="ECO:0000313" key="12">
    <source>
        <dbReference type="Proteomes" id="UP001061958"/>
    </source>
</evidence>
<comment type="function">
    <text evidence="1">Conjugation of reduced glutathione to a wide number of exogenous and endogenous hydrophobic electrophiles.</text>
</comment>
<evidence type="ECO:0000259" key="9">
    <source>
        <dbReference type="PROSITE" id="PS50404"/>
    </source>
</evidence>
<dbReference type="PROSITE" id="PS50404">
    <property type="entry name" value="GST_NTER"/>
    <property type="match status" value="1"/>
</dbReference>
<comment type="similarity">
    <text evidence="3">Belongs to the GST superfamily. Pi family.</text>
</comment>
<reference evidence="11" key="2">
    <citation type="submission" date="2022-01" db="EMBL/GenBank/DDBJ databases">
        <authorList>
            <person name="Hirooka S."/>
            <person name="Miyagishima S.Y."/>
        </authorList>
    </citation>
    <scope>NUCLEOTIDE SEQUENCE</scope>
    <source>
        <strain evidence="11">NBRC 102759</strain>
    </source>
</reference>
<dbReference type="Pfam" id="PF02798">
    <property type="entry name" value="GST_N"/>
    <property type="match status" value="1"/>
</dbReference>
<evidence type="ECO:0000313" key="11">
    <source>
        <dbReference type="EMBL" id="GJQ13861.1"/>
    </source>
</evidence>
<dbReference type="InterPro" id="IPR004045">
    <property type="entry name" value="Glutathione_S-Trfase_N"/>
</dbReference>
<organism evidence="11 12">
    <name type="scientific">Galdieria partita</name>
    <dbReference type="NCBI Taxonomy" id="83374"/>
    <lineage>
        <taxon>Eukaryota</taxon>
        <taxon>Rhodophyta</taxon>
        <taxon>Bangiophyceae</taxon>
        <taxon>Galdieriales</taxon>
        <taxon>Galdieriaceae</taxon>
        <taxon>Galdieria</taxon>
    </lineage>
</organism>
<dbReference type="CDD" id="cd03039">
    <property type="entry name" value="GST_N_Sigma_like"/>
    <property type="match status" value="1"/>
</dbReference>
<evidence type="ECO:0000256" key="4">
    <source>
        <dbReference type="ARBA" id="ARBA00011738"/>
    </source>
</evidence>
<sequence>MTYTITYFPIRGRVEHARLLLEDNKIPYKSQVVQFGDEWSSFKKKGLDSGELPFGQVPVLHDDKLHLAQSGAIARYLARKHNKYGANEEEMALNDMMFDMGIDIQNIYVKFIFDESHKQKKEEFVKEVKGKLDLVEKFMKRQGKPYLASSEPTFADYLMFEVLDVIKRQQDDILKEFSHLDSFYDKMKSRPNIIAYRQSDRFFEKPVPVEDA</sequence>
<dbReference type="SFLD" id="SFLDG00363">
    <property type="entry name" value="AMPS_(cytGST):_Alpha-__Mu-__Pi"/>
    <property type="match status" value="1"/>
</dbReference>
<dbReference type="InterPro" id="IPR050213">
    <property type="entry name" value="GST_superfamily"/>
</dbReference>
<comment type="catalytic activity">
    <reaction evidence="8">
        <text>RX + glutathione = an S-substituted glutathione + a halide anion + H(+)</text>
        <dbReference type="Rhea" id="RHEA:16437"/>
        <dbReference type="ChEBI" id="CHEBI:15378"/>
        <dbReference type="ChEBI" id="CHEBI:16042"/>
        <dbReference type="ChEBI" id="CHEBI:17792"/>
        <dbReference type="ChEBI" id="CHEBI:57925"/>
        <dbReference type="ChEBI" id="CHEBI:90779"/>
        <dbReference type="EC" id="2.5.1.18"/>
    </reaction>
</comment>
<feature type="domain" description="GST C-terminal" evidence="10">
    <location>
        <begin position="87"/>
        <end position="209"/>
    </location>
</feature>